<keyword evidence="4" id="KW-1003">Cell membrane</keyword>
<comment type="caution">
    <text evidence="9">The sequence shown here is derived from an EMBL/GenBank/DDBJ whole genome shotgun (WGS) entry which is preliminary data.</text>
</comment>
<organism evidence="9 10">
    <name type="scientific">Gordonia liuliyuniae</name>
    <dbReference type="NCBI Taxonomy" id="2911517"/>
    <lineage>
        <taxon>Bacteria</taxon>
        <taxon>Bacillati</taxon>
        <taxon>Actinomycetota</taxon>
        <taxon>Actinomycetes</taxon>
        <taxon>Mycobacteriales</taxon>
        <taxon>Gordoniaceae</taxon>
        <taxon>Gordonia</taxon>
    </lineage>
</organism>
<dbReference type="InterPro" id="IPR004695">
    <property type="entry name" value="SLAC1/Mae1/Ssu1/TehA"/>
</dbReference>
<evidence type="ECO:0000256" key="1">
    <source>
        <dbReference type="ARBA" id="ARBA00004651"/>
    </source>
</evidence>
<feature type="transmembrane region" description="Helical" evidence="8">
    <location>
        <begin position="308"/>
        <end position="330"/>
    </location>
</feature>
<dbReference type="PANTHER" id="PTHR31686:SF1">
    <property type="entry name" value="SULFITE EFFLUX PUMP SSU1"/>
    <property type="match status" value="1"/>
</dbReference>
<keyword evidence="3" id="KW-0813">Transport</keyword>
<sequence>MLEKVIRGLNPACFAMVMATGIVSIAMNVQGWDLVSGALLWIGVVAYAVLVVASLVRFARYRDAVATDLRSPTRTFGFFTFVAGTGVIGTRLLLDGRLGVAEVALGITAVSWFVLGYALPAIAFAARGDEAPMRRADGSWFVWVVATQAVAILAASLQPKVGFRTEFALLAVSCWSIGVVLYIAVAVLVAARLLIARPSPADVSGAYWVAMGATAISVVAGTHVEKMTKVPLVDVVGTTVSASTFILWAFGTWLVPALLVAGYWRHVVHRVPLRYEVGLWTIIFPLGMYGVASRALGTAHDLPIVNGIGHVEIWIASIAWGVTFVAMVWTQGRLLVRGDR</sequence>
<feature type="transmembrane region" description="Helical" evidence="8">
    <location>
        <begin position="100"/>
        <end position="126"/>
    </location>
</feature>
<evidence type="ECO:0000313" key="9">
    <source>
        <dbReference type="EMBL" id="MCF8589882.1"/>
    </source>
</evidence>
<feature type="transmembrane region" description="Helical" evidence="8">
    <location>
        <begin position="12"/>
        <end position="32"/>
    </location>
</feature>
<dbReference type="Gene3D" id="1.50.10.150">
    <property type="entry name" value="Voltage-dependent anion channel"/>
    <property type="match status" value="1"/>
</dbReference>
<dbReference type="RefSeq" id="WP_236999101.1">
    <property type="nucleotide sequence ID" value="NZ_JAKKOR010000011.1"/>
</dbReference>
<comment type="similarity">
    <text evidence="2">Belongs to the tellurite-resistance/dicarboxylate transporter (TDT) family.</text>
</comment>
<dbReference type="CDD" id="cd09319">
    <property type="entry name" value="TDT_like_1"/>
    <property type="match status" value="1"/>
</dbReference>
<evidence type="ECO:0000256" key="7">
    <source>
        <dbReference type="ARBA" id="ARBA00023136"/>
    </source>
</evidence>
<accession>A0ABS9IWD9</accession>
<keyword evidence="7 8" id="KW-0472">Membrane</keyword>
<dbReference type="InterPro" id="IPR051629">
    <property type="entry name" value="Sulfite_efflux_TDT"/>
</dbReference>
<proteinExistence type="inferred from homology"/>
<dbReference type="Pfam" id="PF03595">
    <property type="entry name" value="SLAC1"/>
    <property type="match status" value="1"/>
</dbReference>
<dbReference type="Proteomes" id="UP001200110">
    <property type="component" value="Unassembled WGS sequence"/>
</dbReference>
<keyword evidence="5 8" id="KW-0812">Transmembrane</keyword>
<evidence type="ECO:0000256" key="5">
    <source>
        <dbReference type="ARBA" id="ARBA00022692"/>
    </source>
</evidence>
<gene>
    <name evidence="9" type="ORF">L5G33_15615</name>
</gene>
<feature type="transmembrane region" description="Helical" evidence="8">
    <location>
        <begin position="76"/>
        <end position="94"/>
    </location>
</feature>
<dbReference type="PANTHER" id="PTHR31686">
    <property type="match status" value="1"/>
</dbReference>
<feature type="transmembrane region" description="Helical" evidence="8">
    <location>
        <begin position="244"/>
        <end position="265"/>
    </location>
</feature>
<dbReference type="EMBL" id="JAKKOR010000011">
    <property type="protein sequence ID" value="MCF8589882.1"/>
    <property type="molecule type" value="Genomic_DNA"/>
</dbReference>
<protein>
    <submittedName>
        <fullName evidence="9">Tellurite resistance/C4-dicarboxylate transporter family protein</fullName>
    </submittedName>
</protein>
<feature type="transmembrane region" description="Helical" evidence="8">
    <location>
        <begin position="38"/>
        <end position="56"/>
    </location>
</feature>
<reference evidence="9 10" key="1">
    <citation type="submission" date="2022-01" db="EMBL/GenBank/DDBJ databases">
        <authorList>
            <person name="Huang Y."/>
        </authorList>
    </citation>
    <scope>NUCLEOTIDE SEQUENCE [LARGE SCALE GENOMIC DNA]</scope>
    <source>
        <strain evidence="9 10">HY366</strain>
    </source>
</reference>
<evidence type="ECO:0000256" key="6">
    <source>
        <dbReference type="ARBA" id="ARBA00022989"/>
    </source>
</evidence>
<evidence type="ECO:0000256" key="2">
    <source>
        <dbReference type="ARBA" id="ARBA00008566"/>
    </source>
</evidence>
<evidence type="ECO:0000313" key="10">
    <source>
        <dbReference type="Proteomes" id="UP001200110"/>
    </source>
</evidence>
<evidence type="ECO:0000256" key="4">
    <source>
        <dbReference type="ARBA" id="ARBA00022475"/>
    </source>
</evidence>
<feature type="transmembrane region" description="Helical" evidence="8">
    <location>
        <begin position="138"/>
        <end position="157"/>
    </location>
</feature>
<dbReference type="InterPro" id="IPR038665">
    <property type="entry name" value="Voltage-dep_anion_channel_sf"/>
</dbReference>
<name>A0ABS9IWD9_9ACTN</name>
<feature type="transmembrane region" description="Helical" evidence="8">
    <location>
        <begin position="169"/>
        <end position="194"/>
    </location>
</feature>
<feature type="transmembrane region" description="Helical" evidence="8">
    <location>
        <begin position="206"/>
        <end position="224"/>
    </location>
</feature>
<comment type="subcellular location">
    <subcellularLocation>
        <location evidence="1">Cell membrane</location>
        <topology evidence="1">Multi-pass membrane protein</topology>
    </subcellularLocation>
</comment>
<evidence type="ECO:0000256" key="8">
    <source>
        <dbReference type="SAM" id="Phobius"/>
    </source>
</evidence>
<evidence type="ECO:0000256" key="3">
    <source>
        <dbReference type="ARBA" id="ARBA00022448"/>
    </source>
</evidence>
<feature type="transmembrane region" description="Helical" evidence="8">
    <location>
        <begin position="277"/>
        <end position="296"/>
    </location>
</feature>
<keyword evidence="10" id="KW-1185">Reference proteome</keyword>
<keyword evidence="6 8" id="KW-1133">Transmembrane helix</keyword>